<dbReference type="EMBL" id="LR796922">
    <property type="protein sequence ID" value="CAB4173769.1"/>
    <property type="molecule type" value="Genomic_DNA"/>
</dbReference>
<dbReference type="SUPFAM" id="SSF56300">
    <property type="entry name" value="Metallo-dependent phosphatases"/>
    <property type="match status" value="1"/>
</dbReference>
<organism evidence="3">
    <name type="scientific">uncultured Caudovirales phage</name>
    <dbReference type="NCBI Taxonomy" id="2100421"/>
    <lineage>
        <taxon>Viruses</taxon>
        <taxon>Duplodnaviria</taxon>
        <taxon>Heunggongvirae</taxon>
        <taxon>Uroviricota</taxon>
        <taxon>Caudoviricetes</taxon>
        <taxon>Peduoviridae</taxon>
        <taxon>Maltschvirus</taxon>
        <taxon>Maltschvirus maltsch</taxon>
    </lineage>
</organism>
<evidence type="ECO:0000313" key="2">
    <source>
        <dbReference type="EMBL" id="CAB4194098.1"/>
    </source>
</evidence>
<reference evidence="3" key="1">
    <citation type="submission" date="2020-05" db="EMBL/GenBank/DDBJ databases">
        <authorList>
            <person name="Chiriac C."/>
            <person name="Salcher M."/>
            <person name="Ghai R."/>
            <person name="Kavagutti S V."/>
        </authorList>
    </citation>
    <scope>NUCLEOTIDE SEQUENCE</scope>
</reference>
<dbReference type="EMBL" id="LR797515">
    <property type="protein sequence ID" value="CAB4222134.1"/>
    <property type="molecule type" value="Genomic_DNA"/>
</dbReference>
<dbReference type="InterPro" id="IPR029052">
    <property type="entry name" value="Metallo-depent_PP-like"/>
</dbReference>
<gene>
    <name evidence="2" type="ORF">UFOVP1256_28</name>
    <name evidence="3" type="ORF">UFOVP1643_19</name>
    <name evidence="1" type="ORF">UFOVP974_9</name>
</gene>
<name>A0A6J5T5K6_9CAUD</name>
<accession>A0A6J5T5K6</accession>
<sequence length="244" mass="27352">MKIVVISDLQVPFHSPVMVKNVTAFIKKFKPDEVICVGDEMDFNTISRWSSGFDEHSKTIGRDRDMCVDVMYDLQITQLSRSNHGARLFNALSVKLPGLIGAPELEIENFLRLPELGIKYHRKPYEIPGTNWVMVHGDEQSIKPQGGITALEAAKRHGKSVVCGHTHRQGISSYTQSSGGLEVSRLTGFEVGHMMDTRQAYYTKGTFNWQAGFGVIYTDRKRVLPIAVPIEKDGSFQFEGKVYG</sequence>
<proteinExistence type="predicted"/>
<dbReference type="EMBL" id="LR797202">
    <property type="protein sequence ID" value="CAB4194098.1"/>
    <property type="molecule type" value="Genomic_DNA"/>
</dbReference>
<evidence type="ECO:0000313" key="3">
    <source>
        <dbReference type="EMBL" id="CAB4222134.1"/>
    </source>
</evidence>
<protein>
    <submittedName>
        <fullName evidence="3">Calcineurin-like phosphoesterase domain, lpxH type</fullName>
    </submittedName>
</protein>
<dbReference type="Gene3D" id="3.60.21.10">
    <property type="match status" value="1"/>
</dbReference>
<evidence type="ECO:0000313" key="1">
    <source>
        <dbReference type="EMBL" id="CAB4173769.1"/>
    </source>
</evidence>